<accession>A0ABS1WHX5</accession>
<feature type="domain" description="Secretion system C-terminal sorting" evidence="2">
    <location>
        <begin position="283"/>
        <end position="356"/>
    </location>
</feature>
<dbReference type="InterPro" id="IPR006626">
    <property type="entry name" value="PbH1"/>
</dbReference>
<gene>
    <name evidence="3" type="ORF">JAO71_02780</name>
</gene>
<evidence type="ECO:0000313" key="4">
    <source>
        <dbReference type="Proteomes" id="UP000605013"/>
    </source>
</evidence>
<evidence type="ECO:0000259" key="2">
    <source>
        <dbReference type="Pfam" id="PF18962"/>
    </source>
</evidence>
<sequence>MKQLFTFLFLLSFVNGFSQVKPDLTNTGTTGTLTAYTGTTTITTDNFILENAIISGSLNIKANNVTIKNCLIETGGYYGIRCNYKDSNGNDYTNLLIEDCEIRGMQSAAIYGDNFIARRCNIWNSGNDGLKPVSNFLIESCYIHELGYADGAHADGVQMVNGGNGIMRWNNFDMPWNNPTYANSQCIIMSTNVGTINNVLIEDNWINGGGYSVQIIDKGNGLGVPTNVSVLNNLFGRDHEFGPQRTDAGVVWQCNTYEDDGEAIGECPSLTVESLTTSKGIKMYPNPASDNLNFNFSIDFSGMLFMYDVTGRQVLELTLENTLDKTVSVNCSEFIPGMYFVKMNSKNKSYATKVLIE</sequence>
<dbReference type="RefSeq" id="WP_054851231.1">
    <property type="nucleotide sequence ID" value="NZ_JAEMEF010000002.1"/>
</dbReference>
<dbReference type="SUPFAM" id="SSF51126">
    <property type="entry name" value="Pectin lyase-like"/>
    <property type="match status" value="1"/>
</dbReference>
<dbReference type="InterPro" id="IPR026444">
    <property type="entry name" value="Secre_tail"/>
</dbReference>
<dbReference type="InterPro" id="IPR012334">
    <property type="entry name" value="Pectin_lyas_fold"/>
</dbReference>
<dbReference type="InterPro" id="IPR011050">
    <property type="entry name" value="Pectin_lyase_fold/virulence"/>
</dbReference>
<protein>
    <submittedName>
        <fullName evidence="3">T9SS type A sorting domain-containing protein</fullName>
    </submittedName>
</protein>
<comment type="caution">
    <text evidence="3">The sequence shown here is derived from an EMBL/GenBank/DDBJ whole genome shotgun (WGS) entry which is preliminary data.</text>
</comment>
<evidence type="ECO:0000256" key="1">
    <source>
        <dbReference type="ARBA" id="ARBA00022729"/>
    </source>
</evidence>
<evidence type="ECO:0000313" key="3">
    <source>
        <dbReference type="EMBL" id="MBL7558716.1"/>
    </source>
</evidence>
<keyword evidence="4" id="KW-1185">Reference proteome</keyword>
<dbReference type="Pfam" id="PF18962">
    <property type="entry name" value="Por_Secre_tail"/>
    <property type="match status" value="1"/>
</dbReference>
<reference evidence="3 4" key="1">
    <citation type="submission" date="2020-12" db="EMBL/GenBank/DDBJ databases">
        <title>Olleya sediminilitoris sp. nov., isolated from a tidal flat.</title>
        <authorList>
            <person name="Park S."/>
            <person name="Yoon J.-H."/>
        </authorList>
    </citation>
    <scope>NUCLEOTIDE SEQUENCE [LARGE SCALE GENOMIC DNA]</scope>
    <source>
        <strain evidence="3 4">YSTF-M6</strain>
    </source>
</reference>
<dbReference type="Proteomes" id="UP000605013">
    <property type="component" value="Unassembled WGS sequence"/>
</dbReference>
<organism evidence="3 4">
    <name type="scientific">Olleya sediminilitoris</name>
    <dbReference type="NCBI Taxonomy" id="2795739"/>
    <lineage>
        <taxon>Bacteria</taxon>
        <taxon>Pseudomonadati</taxon>
        <taxon>Bacteroidota</taxon>
        <taxon>Flavobacteriia</taxon>
        <taxon>Flavobacteriales</taxon>
        <taxon>Flavobacteriaceae</taxon>
    </lineage>
</organism>
<dbReference type="EMBL" id="JAEMEF010000002">
    <property type="protein sequence ID" value="MBL7558716.1"/>
    <property type="molecule type" value="Genomic_DNA"/>
</dbReference>
<dbReference type="NCBIfam" id="TIGR04183">
    <property type="entry name" value="Por_Secre_tail"/>
    <property type="match status" value="1"/>
</dbReference>
<proteinExistence type="predicted"/>
<keyword evidence="1" id="KW-0732">Signal</keyword>
<dbReference type="Gene3D" id="2.160.20.10">
    <property type="entry name" value="Single-stranded right-handed beta-helix, Pectin lyase-like"/>
    <property type="match status" value="1"/>
</dbReference>
<dbReference type="SMART" id="SM00710">
    <property type="entry name" value="PbH1"/>
    <property type="match status" value="4"/>
</dbReference>
<name>A0ABS1WHX5_9FLAO</name>